<gene>
    <name evidence="1" type="ORF">ACOLOM_LOCUS12320</name>
</gene>
<comment type="caution">
    <text evidence="1">The sequence shown here is derived from an EMBL/GenBank/DDBJ whole genome shotgun (WGS) entry which is preliminary data.</text>
</comment>
<dbReference type="Proteomes" id="UP000789525">
    <property type="component" value="Unassembled WGS sequence"/>
</dbReference>
<protein>
    <submittedName>
        <fullName evidence="1">232_t:CDS:1</fullName>
    </submittedName>
</protein>
<keyword evidence="2" id="KW-1185">Reference proteome</keyword>
<sequence>ELMLTVSADRNQNQRQLLGFIELDAPELYDAIGVTKQYELPLIGHENTPGLILRAQILGLDENPNLAPAIESQGSNSSAHNMLQKIVSEARAAFDDFCQYGHMTSLDQAISQFQT</sequence>
<evidence type="ECO:0000313" key="1">
    <source>
        <dbReference type="EMBL" id="CAG8743834.1"/>
    </source>
</evidence>
<accession>A0ACA9QCA8</accession>
<feature type="non-terminal residue" evidence="1">
    <location>
        <position position="115"/>
    </location>
</feature>
<reference evidence="1" key="1">
    <citation type="submission" date="2021-06" db="EMBL/GenBank/DDBJ databases">
        <authorList>
            <person name="Kallberg Y."/>
            <person name="Tangrot J."/>
            <person name="Rosling A."/>
        </authorList>
    </citation>
    <scope>NUCLEOTIDE SEQUENCE</scope>
    <source>
        <strain evidence="1">CL356</strain>
    </source>
</reference>
<name>A0ACA9QCA8_9GLOM</name>
<evidence type="ECO:0000313" key="2">
    <source>
        <dbReference type="Proteomes" id="UP000789525"/>
    </source>
</evidence>
<organism evidence="1 2">
    <name type="scientific">Acaulospora colombiana</name>
    <dbReference type="NCBI Taxonomy" id="27376"/>
    <lineage>
        <taxon>Eukaryota</taxon>
        <taxon>Fungi</taxon>
        <taxon>Fungi incertae sedis</taxon>
        <taxon>Mucoromycota</taxon>
        <taxon>Glomeromycotina</taxon>
        <taxon>Glomeromycetes</taxon>
        <taxon>Diversisporales</taxon>
        <taxon>Acaulosporaceae</taxon>
        <taxon>Acaulospora</taxon>
    </lineage>
</organism>
<feature type="non-terminal residue" evidence="1">
    <location>
        <position position="1"/>
    </location>
</feature>
<proteinExistence type="predicted"/>
<dbReference type="EMBL" id="CAJVPT010049372">
    <property type="protein sequence ID" value="CAG8743834.1"/>
    <property type="molecule type" value="Genomic_DNA"/>
</dbReference>